<dbReference type="PANTHER" id="PTHR47926">
    <property type="entry name" value="PENTATRICOPEPTIDE REPEAT-CONTAINING PROTEIN"/>
    <property type="match status" value="1"/>
</dbReference>
<name>A2Y7X2_ORYSI</name>
<keyword evidence="2" id="KW-1185">Reference proteome</keyword>
<dbReference type="Proteomes" id="UP000007015">
    <property type="component" value="Chromosome 5"/>
</dbReference>
<dbReference type="PANTHER" id="PTHR47926:SF532">
    <property type="entry name" value="PENTACOTRIPEPTIDE-REPEAT REGION OF PRORP DOMAIN-CONTAINING PROTEIN"/>
    <property type="match status" value="1"/>
</dbReference>
<gene>
    <name evidence="1" type="ORF">OsI_21138</name>
</gene>
<dbReference type="InterPro" id="IPR046960">
    <property type="entry name" value="PPR_At4g14850-like_plant"/>
</dbReference>
<evidence type="ECO:0008006" key="3">
    <source>
        <dbReference type="Google" id="ProtNLM"/>
    </source>
</evidence>
<organism evidence="1 2">
    <name type="scientific">Oryza sativa subsp. indica</name>
    <name type="common">Rice</name>
    <dbReference type="NCBI Taxonomy" id="39946"/>
    <lineage>
        <taxon>Eukaryota</taxon>
        <taxon>Viridiplantae</taxon>
        <taxon>Streptophyta</taxon>
        <taxon>Embryophyta</taxon>
        <taxon>Tracheophyta</taxon>
        <taxon>Spermatophyta</taxon>
        <taxon>Magnoliopsida</taxon>
        <taxon>Liliopsida</taxon>
        <taxon>Poales</taxon>
        <taxon>Poaceae</taxon>
        <taxon>BOP clade</taxon>
        <taxon>Oryzoideae</taxon>
        <taxon>Oryzeae</taxon>
        <taxon>Oryzinae</taxon>
        <taxon>Oryza</taxon>
        <taxon>Oryza sativa</taxon>
    </lineage>
</organism>
<dbReference type="HOGENOM" id="CLU_2227645_0_0_1"/>
<evidence type="ECO:0000313" key="2">
    <source>
        <dbReference type="Proteomes" id="UP000007015"/>
    </source>
</evidence>
<dbReference type="AlphaFoldDB" id="A2Y7X2"/>
<dbReference type="GO" id="GO:0009451">
    <property type="term" value="P:RNA modification"/>
    <property type="evidence" value="ECO:0007669"/>
    <property type="project" value="InterPro"/>
</dbReference>
<sequence length="106" mass="11602">MEAEPWGAGAHVAMANLYASKGQWHEAAQERHMMKQKGVVKGAGWSSITVGGEGRRVGVFVASDRTHPQDSAIYRMLELIYFGTGMARYVPDQLDLGSEVDMMISS</sequence>
<dbReference type="InterPro" id="IPR046848">
    <property type="entry name" value="E_motif"/>
</dbReference>
<protein>
    <recommendedName>
        <fullName evidence="3">Pentatricopeptide repeat-containing protein</fullName>
    </recommendedName>
</protein>
<accession>A2Y7X2</accession>
<dbReference type="Gramene" id="BGIOSGA020436-TA">
    <property type="protein sequence ID" value="BGIOSGA020436-PA"/>
    <property type="gene ID" value="BGIOSGA020436"/>
</dbReference>
<dbReference type="GO" id="GO:0003723">
    <property type="term" value="F:RNA binding"/>
    <property type="evidence" value="ECO:0007669"/>
    <property type="project" value="InterPro"/>
</dbReference>
<dbReference type="Pfam" id="PF20431">
    <property type="entry name" value="E_motif"/>
    <property type="match status" value="1"/>
</dbReference>
<evidence type="ECO:0000313" key="1">
    <source>
        <dbReference type="EMBL" id="EAY99182.1"/>
    </source>
</evidence>
<reference evidence="1 2" key="1">
    <citation type="journal article" date="2005" name="PLoS Biol.">
        <title>The genomes of Oryza sativa: a history of duplications.</title>
        <authorList>
            <person name="Yu J."/>
            <person name="Wang J."/>
            <person name="Lin W."/>
            <person name="Li S."/>
            <person name="Li H."/>
            <person name="Zhou J."/>
            <person name="Ni P."/>
            <person name="Dong W."/>
            <person name="Hu S."/>
            <person name="Zeng C."/>
            <person name="Zhang J."/>
            <person name="Zhang Y."/>
            <person name="Li R."/>
            <person name="Xu Z."/>
            <person name="Li S."/>
            <person name="Li X."/>
            <person name="Zheng H."/>
            <person name="Cong L."/>
            <person name="Lin L."/>
            <person name="Yin J."/>
            <person name="Geng J."/>
            <person name="Li G."/>
            <person name="Shi J."/>
            <person name="Liu J."/>
            <person name="Lv H."/>
            <person name="Li J."/>
            <person name="Wang J."/>
            <person name="Deng Y."/>
            <person name="Ran L."/>
            <person name="Shi X."/>
            <person name="Wang X."/>
            <person name="Wu Q."/>
            <person name="Li C."/>
            <person name="Ren X."/>
            <person name="Wang J."/>
            <person name="Wang X."/>
            <person name="Li D."/>
            <person name="Liu D."/>
            <person name="Zhang X."/>
            <person name="Ji Z."/>
            <person name="Zhao W."/>
            <person name="Sun Y."/>
            <person name="Zhang Z."/>
            <person name="Bao J."/>
            <person name="Han Y."/>
            <person name="Dong L."/>
            <person name="Ji J."/>
            <person name="Chen P."/>
            <person name="Wu S."/>
            <person name="Liu J."/>
            <person name="Xiao Y."/>
            <person name="Bu D."/>
            <person name="Tan J."/>
            <person name="Yang L."/>
            <person name="Ye C."/>
            <person name="Zhang J."/>
            <person name="Xu J."/>
            <person name="Zhou Y."/>
            <person name="Yu Y."/>
            <person name="Zhang B."/>
            <person name="Zhuang S."/>
            <person name="Wei H."/>
            <person name="Liu B."/>
            <person name="Lei M."/>
            <person name="Yu H."/>
            <person name="Li Y."/>
            <person name="Xu H."/>
            <person name="Wei S."/>
            <person name="He X."/>
            <person name="Fang L."/>
            <person name="Zhang Z."/>
            <person name="Zhang Y."/>
            <person name="Huang X."/>
            <person name="Su Z."/>
            <person name="Tong W."/>
            <person name="Li J."/>
            <person name="Tong Z."/>
            <person name="Li S."/>
            <person name="Ye J."/>
            <person name="Wang L."/>
            <person name="Fang L."/>
            <person name="Lei T."/>
            <person name="Chen C."/>
            <person name="Chen H."/>
            <person name="Xu Z."/>
            <person name="Li H."/>
            <person name="Huang H."/>
            <person name="Zhang F."/>
            <person name="Xu H."/>
            <person name="Li N."/>
            <person name="Zhao C."/>
            <person name="Li S."/>
            <person name="Dong L."/>
            <person name="Huang Y."/>
            <person name="Li L."/>
            <person name="Xi Y."/>
            <person name="Qi Q."/>
            <person name="Li W."/>
            <person name="Zhang B."/>
            <person name="Hu W."/>
            <person name="Zhang Y."/>
            <person name="Tian X."/>
            <person name="Jiao Y."/>
            <person name="Liang X."/>
            <person name="Jin J."/>
            <person name="Gao L."/>
            <person name="Zheng W."/>
            <person name="Hao B."/>
            <person name="Liu S."/>
            <person name="Wang W."/>
            <person name="Yuan L."/>
            <person name="Cao M."/>
            <person name="McDermott J."/>
            <person name="Samudrala R."/>
            <person name="Wang J."/>
            <person name="Wong G.K."/>
            <person name="Yang H."/>
        </authorList>
    </citation>
    <scope>NUCLEOTIDE SEQUENCE [LARGE SCALE GENOMIC DNA]</scope>
    <source>
        <strain evidence="2">cv. 93-11</strain>
    </source>
</reference>
<proteinExistence type="predicted"/>
<dbReference type="EMBL" id="CM000130">
    <property type="protein sequence ID" value="EAY99182.1"/>
    <property type="molecule type" value="Genomic_DNA"/>
</dbReference>
<dbReference type="STRING" id="39946.A2Y7X2"/>